<evidence type="ECO:0000256" key="1">
    <source>
        <dbReference type="ARBA" id="ARBA00000448"/>
    </source>
</evidence>
<dbReference type="InterPro" id="IPR001764">
    <property type="entry name" value="Glyco_hydro_3_N"/>
</dbReference>
<gene>
    <name evidence="8" type="ORF">FA13DRAFT_1752769</name>
</gene>
<dbReference type="Gene3D" id="2.60.40.10">
    <property type="entry name" value="Immunoglobulins"/>
    <property type="match status" value="1"/>
</dbReference>
<comment type="similarity">
    <text evidence="2 6">Belongs to the glycosyl hydrolase 3 family.</text>
</comment>
<dbReference type="InterPro" id="IPR036962">
    <property type="entry name" value="Glyco_hydro_3_N_sf"/>
</dbReference>
<name>A0A4Y7TR76_COPMI</name>
<dbReference type="InterPro" id="IPR026891">
    <property type="entry name" value="Fn3-like"/>
</dbReference>
<dbReference type="SMART" id="SM01217">
    <property type="entry name" value="Fn3_like"/>
    <property type="match status" value="1"/>
</dbReference>
<dbReference type="SUPFAM" id="SSF51445">
    <property type="entry name" value="(Trans)glycosidases"/>
    <property type="match status" value="1"/>
</dbReference>
<dbReference type="InterPro" id="IPR002772">
    <property type="entry name" value="Glyco_hydro_3_C"/>
</dbReference>
<dbReference type="SUPFAM" id="SSF52279">
    <property type="entry name" value="Beta-D-glucan exohydrolase, C-terminal domain"/>
    <property type="match status" value="1"/>
</dbReference>
<dbReference type="InterPro" id="IPR050288">
    <property type="entry name" value="Cellulose_deg_GH3"/>
</dbReference>
<dbReference type="UniPathway" id="UPA00696"/>
<evidence type="ECO:0000256" key="5">
    <source>
        <dbReference type="ARBA" id="ARBA00023295"/>
    </source>
</evidence>
<dbReference type="GO" id="GO:0008422">
    <property type="term" value="F:beta-glucosidase activity"/>
    <property type="evidence" value="ECO:0007669"/>
    <property type="project" value="UniProtKB-EC"/>
</dbReference>
<keyword evidence="6" id="KW-0119">Carbohydrate metabolism</keyword>
<keyword evidence="6" id="KW-0624">Polysaccharide degradation</keyword>
<evidence type="ECO:0000256" key="3">
    <source>
        <dbReference type="ARBA" id="ARBA00012744"/>
    </source>
</evidence>
<evidence type="ECO:0000256" key="2">
    <source>
        <dbReference type="ARBA" id="ARBA00005336"/>
    </source>
</evidence>
<dbReference type="PROSITE" id="PS00775">
    <property type="entry name" value="GLYCOSYL_HYDROL_F3"/>
    <property type="match status" value="1"/>
</dbReference>
<evidence type="ECO:0000259" key="7">
    <source>
        <dbReference type="PROSITE" id="PS51820"/>
    </source>
</evidence>
<keyword evidence="4 6" id="KW-0378">Hydrolase</keyword>
<keyword evidence="5 6" id="KW-0326">Glycosidase</keyword>
<comment type="pathway">
    <text evidence="6">Glycan metabolism; cellulose degradation.</text>
</comment>
<protein>
    <recommendedName>
        <fullName evidence="3 6">beta-glucosidase</fullName>
        <ecNumber evidence="3 6">3.2.1.21</ecNumber>
    </recommendedName>
</protein>
<dbReference type="EMBL" id="QPFP01000006">
    <property type="protein sequence ID" value="TEB36092.1"/>
    <property type="molecule type" value="Genomic_DNA"/>
</dbReference>
<dbReference type="Pfam" id="PF00933">
    <property type="entry name" value="Glyco_hydro_3"/>
    <property type="match status" value="2"/>
</dbReference>
<dbReference type="InterPro" id="IPR019800">
    <property type="entry name" value="Glyco_hydro_3_AS"/>
</dbReference>
<dbReference type="PROSITE" id="PS51820">
    <property type="entry name" value="PA14"/>
    <property type="match status" value="1"/>
</dbReference>
<dbReference type="AlphaFoldDB" id="A0A4Y7TR76"/>
<dbReference type="PRINTS" id="PR00133">
    <property type="entry name" value="GLHYDRLASE3"/>
</dbReference>
<organism evidence="8 9">
    <name type="scientific">Coprinellus micaceus</name>
    <name type="common">Glistening ink-cap mushroom</name>
    <name type="synonym">Coprinus micaceus</name>
    <dbReference type="NCBI Taxonomy" id="71717"/>
    <lineage>
        <taxon>Eukaryota</taxon>
        <taxon>Fungi</taxon>
        <taxon>Dikarya</taxon>
        <taxon>Basidiomycota</taxon>
        <taxon>Agaricomycotina</taxon>
        <taxon>Agaricomycetes</taxon>
        <taxon>Agaricomycetidae</taxon>
        <taxon>Agaricales</taxon>
        <taxon>Agaricineae</taxon>
        <taxon>Psathyrellaceae</taxon>
        <taxon>Coprinellus</taxon>
    </lineage>
</organism>
<dbReference type="EC" id="3.2.1.21" evidence="3 6"/>
<dbReference type="Pfam" id="PF07691">
    <property type="entry name" value="PA14"/>
    <property type="match status" value="1"/>
</dbReference>
<evidence type="ECO:0000313" key="9">
    <source>
        <dbReference type="Proteomes" id="UP000298030"/>
    </source>
</evidence>
<comment type="catalytic activity">
    <reaction evidence="1 6">
        <text>Hydrolysis of terminal, non-reducing beta-D-glucosyl residues with release of beta-D-glucose.</text>
        <dbReference type="EC" id="3.2.1.21"/>
    </reaction>
</comment>
<comment type="caution">
    <text evidence="8">The sequence shown here is derived from an EMBL/GenBank/DDBJ whole genome shotgun (WGS) entry which is preliminary data.</text>
</comment>
<dbReference type="STRING" id="71717.A0A4Y7TR76"/>
<feature type="domain" description="PA14" evidence="7">
    <location>
        <begin position="393"/>
        <end position="556"/>
    </location>
</feature>
<reference evidence="8 9" key="1">
    <citation type="journal article" date="2019" name="Nat. Ecol. Evol.">
        <title>Megaphylogeny resolves global patterns of mushroom evolution.</title>
        <authorList>
            <person name="Varga T."/>
            <person name="Krizsan K."/>
            <person name="Foldi C."/>
            <person name="Dima B."/>
            <person name="Sanchez-Garcia M."/>
            <person name="Sanchez-Ramirez S."/>
            <person name="Szollosi G.J."/>
            <person name="Szarkandi J.G."/>
            <person name="Papp V."/>
            <person name="Albert L."/>
            <person name="Andreopoulos W."/>
            <person name="Angelini C."/>
            <person name="Antonin V."/>
            <person name="Barry K.W."/>
            <person name="Bougher N.L."/>
            <person name="Buchanan P."/>
            <person name="Buyck B."/>
            <person name="Bense V."/>
            <person name="Catcheside P."/>
            <person name="Chovatia M."/>
            <person name="Cooper J."/>
            <person name="Damon W."/>
            <person name="Desjardin D."/>
            <person name="Finy P."/>
            <person name="Geml J."/>
            <person name="Haridas S."/>
            <person name="Hughes K."/>
            <person name="Justo A."/>
            <person name="Karasinski D."/>
            <person name="Kautmanova I."/>
            <person name="Kiss B."/>
            <person name="Kocsube S."/>
            <person name="Kotiranta H."/>
            <person name="LaButti K.M."/>
            <person name="Lechner B.E."/>
            <person name="Liimatainen K."/>
            <person name="Lipzen A."/>
            <person name="Lukacs Z."/>
            <person name="Mihaltcheva S."/>
            <person name="Morgado L.N."/>
            <person name="Niskanen T."/>
            <person name="Noordeloos M.E."/>
            <person name="Ohm R.A."/>
            <person name="Ortiz-Santana B."/>
            <person name="Ovrebo C."/>
            <person name="Racz N."/>
            <person name="Riley R."/>
            <person name="Savchenko A."/>
            <person name="Shiryaev A."/>
            <person name="Soop K."/>
            <person name="Spirin V."/>
            <person name="Szebenyi C."/>
            <person name="Tomsovsky M."/>
            <person name="Tulloss R.E."/>
            <person name="Uehling J."/>
            <person name="Grigoriev I.V."/>
            <person name="Vagvolgyi C."/>
            <person name="Papp T."/>
            <person name="Martin F.M."/>
            <person name="Miettinen O."/>
            <person name="Hibbett D.S."/>
            <person name="Nagy L.G."/>
        </authorList>
    </citation>
    <scope>NUCLEOTIDE SEQUENCE [LARGE SCALE GENOMIC DNA]</scope>
    <source>
        <strain evidence="8 9">FP101781</strain>
    </source>
</reference>
<dbReference type="InterPro" id="IPR017853">
    <property type="entry name" value="GH"/>
</dbReference>
<dbReference type="GO" id="GO:0030245">
    <property type="term" value="P:cellulose catabolic process"/>
    <property type="evidence" value="ECO:0007669"/>
    <property type="project" value="UniProtKB-UniPathway"/>
</dbReference>
<sequence length="833" mass="91500">MKMYPKRYCPPIPPYYTRSFLTADVEQVAKRLKVEEKISLLGAPNWWNTSSVPRLEIPSIRMSDGPNGVRGSSHFVPTPAQCLPCATSLASTFDPDMIYQAGMYLGQEAKVKSSTVLLAPTCNIQRTPLGGRSFESFSEDPFLSGTSQRDIPLPIHLLMCTRFMWAQKHAKPGAFMTSYGRLKGIHVSESRELLQGILRDEWKFDGVVISDWFGTYGVDGALNAGMDLEMPGPPRWRTPLLVLHTLSAQKVLMPTIDERVVNLLKFVQRQANLNPEVVYGDGEERSRDSPEMRGFCRKLAAEGIVLLKNEGGVLPLGKQEKAPQKRKILVTGANVQANVISGGGSAQLKPTYIARPLDTIRDAAGEDYEVKYTVGCYAHKYLPTLESKLTTPSGQPGWLCTFYSHDEAGKPAIEVHSVALNDTRIKLNDFLPAGLTKEWTIKLNGILHVDSSGPFEFGLTVSGRAKLWLDDELTIDNWTKQTPGDFFYGQGTVEEKATVDLVAGKSVHVRVEYTNTGPPEDDANGEQRLSQPALMKGVRLGGCPKVDGDEAISQAAALAKESNVVVVIAGLSPEWESEGFDRPSLKLPGRQDELILRLTEANPNVVVAIQCGSAVSMPWVDQVAGILQTWYSGNEVGSALADILFGKVNPAGRLPITLPAKEQDIAAHLNDKLENGQIHYREDLFVGYKHFQARAVKPLFPFGFGLSYTTFEIHNLAVSSAKVDVHEVDSLKVQVEVTVTNTGDRVGSEVVQLYVSSPSIPLTTPTYQLRGISKVKELAPGAITSSHFAYWDVISHQWKIVPGVYELHVGNSSDNLVVTGNVEIGREYSWRGL</sequence>
<dbReference type="Pfam" id="PF14310">
    <property type="entry name" value="Fn3-like"/>
    <property type="match status" value="1"/>
</dbReference>
<dbReference type="Proteomes" id="UP000298030">
    <property type="component" value="Unassembled WGS sequence"/>
</dbReference>
<dbReference type="Gene3D" id="3.40.50.1700">
    <property type="entry name" value="Glycoside hydrolase family 3 C-terminal domain"/>
    <property type="match status" value="2"/>
</dbReference>
<dbReference type="PANTHER" id="PTHR42715:SF27">
    <property type="entry name" value="BETA-GLUCOSIDASE-RELATED"/>
    <property type="match status" value="1"/>
</dbReference>
<dbReference type="InterPro" id="IPR037524">
    <property type="entry name" value="PA14/GLEYA"/>
</dbReference>
<dbReference type="InterPro" id="IPR013783">
    <property type="entry name" value="Ig-like_fold"/>
</dbReference>
<dbReference type="InterPro" id="IPR036881">
    <property type="entry name" value="Glyco_hydro_3_C_sf"/>
</dbReference>
<dbReference type="PANTHER" id="PTHR42715">
    <property type="entry name" value="BETA-GLUCOSIDASE"/>
    <property type="match status" value="1"/>
</dbReference>
<evidence type="ECO:0000256" key="6">
    <source>
        <dbReference type="RuleBase" id="RU361161"/>
    </source>
</evidence>
<evidence type="ECO:0000313" key="8">
    <source>
        <dbReference type="EMBL" id="TEB36092.1"/>
    </source>
</evidence>
<dbReference type="OrthoDB" id="47059at2759"/>
<evidence type="ECO:0000256" key="4">
    <source>
        <dbReference type="ARBA" id="ARBA00022801"/>
    </source>
</evidence>
<dbReference type="Gene3D" id="3.20.20.300">
    <property type="entry name" value="Glycoside hydrolase, family 3, N-terminal domain"/>
    <property type="match status" value="2"/>
</dbReference>
<dbReference type="SMART" id="SM00758">
    <property type="entry name" value="PA14"/>
    <property type="match status" value="1"/>
</dbReference>
<accession>A0A4Y7TR76</accession>
<dbReference type="InterPro" id="IPR011658">
    <property type="entry name" value="PA14_dom"/>
</dbReference>
<dbReference type="Pfam" id="PF01915">
    <property type="entry name" value="Glyco_hydro_3_C"/>
    <property type="match status" value="1"/>
</dbReference>
<proteinExistence type="inferred from homology"/>
<keyword evidence="9" id="KW-1185">Reference proteome</keyword>